<name>A0A1Y3AQ26_EURMA</name>
<evidence type="ECO:0000313" key="7">
    <source>
        <dbReference type="EMBL" id="OTF69723.1"/>
    </source>
</evidence>
<evidence type="ECO:0000256" key="3">
    <source>
        <dbReference type="ARBA" id="ARBA00022692"/>
    </source>
</evidence>
<dbReference type="PANTHER" id="PTHR11923">
    <property type="entry name" value="SCAVENGER RECEPTOR CLASS B TYPE-1 SR-B1"/>
    <property type="match status" value="1"/>
</dbReference>
<proteinExistence type="inferred from homology"/>
<organism evidence="7 8">
    <name type="scientific">Euroglyphus maynei</name>
    <name type="common">Mayne's house dust mite</name>
    <dbReference type="NCBI Taxonomy" id="6958"/>
    <lineage>
        <taxon>Eukaryota</taxon>
        <taxon>Metazoa</taxon>
        <taxon>Ecdysozoa</taxon>
        <taxon>Arthropoda</taxon>
        <taxon>Chelicerata</taxon>
        <taxon>Arachnida</taxon>
        <taxon>Acari</taxon>
        <taxon>Acariformes</taxon>
        <taxon>Sarcoptiformes</taxon>
        <taxon>Astigmata</taxon>
        <taxon>Psoroptidia</taxon>
        <taxon>Analgoidea</taxon>
        <taxon>Pyroglyphidae</taxon>
        <taxon>Pyroglyphinae</taxon>
        <taxon>Euroglyphus</taxon>
    </lineage>
</organism>
<dbReference type="Proteomes" id="UP000194236">
    <property type="component" value="Unassembled WGS sequence"/>
</dbReference>
<evidence type="ECO:0000256" key="6">
    <source>
        <dbReference type="ARBA" id="ARBA00023180"/>
    </source>
</evidence>
<dbReference type="PANTHER" id="PTHR11923:SF51">
    <property type="entry name" value="LYSOSOME MEMBRANE PROTEIN 2"/>
    <property type="match status" value="1"/>
</dbReference>
<keyword evidence="6" id="KW-0325">Glycoprotein</keyword>
<sequence>VDKILTLYDQVEQYIKRLGVDIDPYELLSGIYRYENDARDKRAPKLNKIKENPQLKLSAKYRQNSVFSFFTNDSIEKYDIYTGVNTEKNAEILAWNQHSYMDAWYGRQCNRINGTDGRQYAPFVRETRIYQFIPRLCR</sequence>
<dbReference type="AlphaFoldDB" id="A0A1Y3AQ26"/>
<comment type="caution">
    <text evidence="7">The sequence shown here is derived from an EMBL/GenBank/DDBJ whole genome shotgun (WGS) entry which is preliminary data.</text>
</comment>
<keyword evidence="8" id="KW-1185">Reference proteome</keyword>
<comment type="similarity">
    <text evidence="2">Belongs to the CD36 family.</text>
</comment>
<dbReference type="OrthoDB" id="18585at2759"/>
<evidence type="ECO:0000256" key="5">
    <source>
        <dbReference type="ARBA" id="ARBA00023136"/>
    </source>
</evidence>
<dbReference type="InterPro" id="IPR002159">
    <property type="entry name" value="CD36_fam"/>
</dbReference>
<reference evidence="7 8" key="1">
    <citation type="submission" date="2017-03" db="EMBL/GenBank/DDBJ databases">
        <title>Genome Survey of Euroglyphus maynei.</title>
        <authorList>
            <person name="Arlian L.G."/>
            <person name="Morgan M.S."/>
            <person name="Rider S.D."/>
        </authorList>
    </citation>
    <scope>NUCLEOTIDE SEQUENCE [LARGE SCALE GENOMIC DNA]</scope>
    <source>
        <strain evidence="7">Arlian Lab</strain>
        <tissue evidence="7">Whole body</tissue>
    </source>
</reference>
<protein>
    <submittedName>
        <fullName evidence="7">CD36-like protein</fullName>
    </submittedName>
</protein>
<accession>A0A1Y3AQ26</accession>
<dbReference type="GO" id="GO:0016020">
    <property type="term" value="C:membrane"/>
    <property type="evidence" value="ECO:0007669"/>
    <property type="project" value="UniProtKB-SubCell"/>
</dbReference>
<dbReference type="GO" id="GO:0005044">
    <property type="term" value="F:scavenger receptor activity"/>
    <property type="evidence" value="ECO:0007669"/>
    <property type="project" value="TreeGrafter"/>
</dbReference>
<dbReference type="Pfam" id="PF01130">
    <property type="entry name" value="CD36"/>
    <property type="match status" value="1"/>
</dbReference>
<gene>
    <name evidence="7" type="ORF">BLA29_013832</name>
</gene>
<keyword evidence="4" id="KW-1133">Transmembrane helix</keyword>
<dbReference type="EMBL" id="MUJZ01069117">
    <property type="protein sequence ID" value="OTF69723.1"/>
    <property type="molecule type" value="Genomic_DNA"/>
</dbReference>
<keyword evidence="3" id="KW-0812">Transmembrane</keyword>
<evidence type="ECO:0000256" key="2">
    <source>
        <dbReference type="ARBA" id="ARBA00010532"/>
    </source>
</evidence>
<evidence type="ECO:0000313" key="8">
    <source>
        <dbReference type="Proteomes" id="UP000194236"/>
    </source>
</evidence>
<comment type="subcellular location">
    <subcellularLocation>
        <location evidence="1">Membrane</location>
    </subcellularLocation>
</comment>
<keyword evidence="5" id="KW-0472">Membrane</keyword>
<feature type="non-terminal residue" evidence="7">
    <location>
        <position position="1"/>
    </location>
</feature>
<dbReference type="GO" id="GO:0005737">
    <property type="term" value="C:cytoplasm"/>
    <property type="evidence" value="ECO:0007669"/>
    <property type="project" value="TreeGrafter"/>
</dbReference>
<evidence type="ECO:0000256" key="4">
    <source>
        <dbReference type="ARBA" id="ARBA00022989"/>
    </source>
</evidence>
<evidence type="ECO:0000256" key="1">
    <source>
        <dbReference type="ARBA" id="ARBA00004370"/>
    </source>
</evidence>